<dbReference type="PANTHER" id="PTHR43179:SF7">
    <property type="entry name" value="RHAMNOSYLTRANSFERASE WBBL"/>
    <property type="match status" value="1"/>
</dbReference>
<protein>
    <submittedName>
        <fullName evidence="3">GT2 family glycosyltransferase</fullName>
    </submittedName>
</protein>
<dbReference type="InterPro" id="IPR029044">
    <property type="entry name" value="Nucleotide-diphossugar_trans"/>
</dbReference>
<name>A0A4R3JFS7_9PROT</name>
<evidence type="ECO:0000256" key="1">
    <source>
        <dbReference type="SAM" id="MobiDB-lite"/>
    </source>
</evidence>
<comment type="caution">
    <text evidence="3">The sequence shown here is derived from an EMBL/GenBank/DDBJ whole genome shotgun (WGS) entry which is preliminary data.</text>
</comment>
<organism evidence="3 4">
    <name type="scientific">Varunaivibrio sulfuroxidans</name>
    <dbReference type="NCBI Taxonomy" id="1773489"/>
    <lineage>
        <taxon>Bacteria</taxon>
        <taxon>Pseudomonadati</taxon>
        <taxon>Pseudomonadota</taxon>
        <taxon>Alphaproteobacteria</taxon>
        <taxon>Rhodospirillales</taxon>
        <taxon>Magnetovibrionaceae</taxon>
        <taxon>Varunaivibrio</taxon>
    </lineage>
</organism>
<keyword evidence="3" id="KW-0808">Transferase</keyword>
<evidence type="ECO:0000313" key="4">
    <source>
        <dbReference type="Proteomes" id="UP000295304"/>
    </source>
</evidence>
<dbReference type="PANTHER" id="PTHR43179">
    <property type="entry name" value="RHAMNOSYLTRANSFERASE WBBL"/>
    <property type="match status" value="1"/>
</dbReference>
<dbReference type="SUPFAM" id="SSF53448">
    <property type="entry name" value="Nucleotide-diphospho-sugar transferases"/>
    <property type="match status" value="1"/>
</dbReference>
<proteinExistence type="predicted"/>
<dbReference type="InterPro" id="IPR001173">
    <property type="entry name" value="Glyco_trans_2-like"/>
</dbReference>
<reference evidence="3 4" key="1">
    <citation type="submission" date="2019-03" db="EMBL/GenBank/DDBJ databases">
        <title>Genomic Encyclopedia of Type Strains, Phase IV (KMG-IV): sequencing the most valuable type-strain genomes for metagenomic binning, comparative biology and taxonomic classification.</title>
        <authorList>
            <person name="Goeker M."/>
        </authorList>
    </citation>
    <scope>NUCLEOTIDE SEQUENCE [LARGE SCALE GENOMIC DNA]</scope>
    <source>
        <strain evidence="3 4">DSM 101688</strain>
    </source>
</reference>
<feature type="region of interest" description="Disordered" evidence="1">
    <location>
        <begin position="19"/>
        <end position="39"/>
    </location>
</feature>
<feature type="domain" description="Glycosyltransferase 2-like" evidence="2">
    <location>
        <begin position="45"/>
        <end position="159"/>
    </location>
</feature>
<dbReference type="AlphaFoldDB" id="A0A4R3JFS7"/>
<feature type="compositionally biased region" description="Basic and acidic residues" evidence="1">
    <location>
        <begin position="19"/>
        <end position="36"/>
    </location>
</feature>
<evidence type="ECO:0000313" key="3">
    <source>
        <dbReference type="EMBL" id="TCS64988.1"/>
    </source>
</evidence>
<accession>A0A4R3JFS7</accession>
<keyword evidence="4" id="KW-1185">Reference proteome</keyword>
<evidence type="ECO:0000259" key="2">
    <source>
        <dbReference type="Pfam" id="PF00535"/>
    </source>
</evidence>
<dbReference type="GO" id="GO:0016740">
    <property type="term" value="F:transferase activity"/>
    <property type="evidence" value="ECO:0007669"/>
    <property type="project" value="UniProtKB-KW"/>
</dbReference>
<gene>
    <name evidence="3" type="ORF">EDD55_101320</name>
</gene>
<dbReference type="Proteomes" id="UP000295304">
    <property type="component" value="Unassembled WGS sequence"/>
</dbReference>
<dbReference type="Pfam" id="PF00535">
    <property type="entry name" value="Glycos_transf_2"/>
    <property type="match status" value="1"/>
</dbReference>
<dbReference type="Gene3D" id="3.90.550.10">
    <property type="entry name" value="Spore Coat Polysaccharide Biosynthesis Protein SpsA, Chain A"/>
    <property type="match status" value="1"/>
</dbReference>
<sequence>MVTNFRLTTAGRPRALAERVKDPNGPHCRSTHDRRAPSTSWRKTTVVVVTHNSGAVIAACLEAIGHAPHIVVIDNASRDDTPDVVARVAPHATLVRNVRGVGYGNAASMGLARVKTPFALLLNPDSILIGDALERLVEDAENDPRAAVIAPALVAPDGSIDKSFDAAVHRREKMPRGRADEPVPEGPFCTWVVSGAVNLVRMTAMREIGFFDPAIFLYYEDDDMCMRLRARDHTVIFDPTARAEHIGGGSIGGGWWPHVEKFYHISWSRFYFEAKYRGKARAAALALRAMARHGPKALGYALILNRAKALRDGARLAGAAAYLLGLASSRHGARLRAADKARMGAPREDGQ</sequence>
<dbReference type="EMBL" id="SLZW01000001">
    <property type="protein sequence ID" value="TCS64988.1"/>
    <property type="molecule type" value="Genomic_DNA"/>
</dbReference>